<protein>
    <submittedName>
        <fullName evidence="4">Zinc finger protein zat1</fullName>
    </submittedName>
</protein>
<gene>
    <name evidence="4" type="ORF">POM88_046496</name>
</gene>
<evidence type="ECO:0000313" key="4">
    <source>
        <dbReference type="EMBL" id="KAK1362022.1"/>
    </source>
</evidence>
<name>A0AAD8H9E3_9APIA</name>
<dbReference type="PANTHER" id="PTHR46869:SF1">
    <property type="entry name" value="C2H2-LIKE ZINC FINGER PROTEIN"/>
    <property type="match status" value="1"/>
</dbReference>
<feature type="domain" description="C2H2-type" evidence="3">
    <location>
        <begin position="9"/>
        <end position="31"/>
    </location>
</feature>
<dbReference type="PROSITE" id="PS50157">
    <property type="entry name" value="ZINC_FINGER_C2H2_2"/>
    <property type="match status" value="4"/>
</dbReference>
<proteinExistence type="predicted"/>
<feature type="domain" description="C2H2-type" evidence="3">
    <location>
        <begin position="496"/>
        <end position="518"/>
    </location>
</feature>
<evidence type="ECO:0000256" key="1">
    <source>
        <dbReference type="PROSITE-ProRule" id="PRU00042"/>
    </source>
</evidence>
<accession>A0AAD8H9E3</accession>
<evidence type="ECO:0000313" key="5">
    <source>
        <dbReference type="Proteomes" id="UP001237642"/>
    </source>
</evidence>
<dbReference type="PROSITE" id="PS00028">
    <property type="entry name" value="ZINC_FINGER_C2H2_1"/>
    <property type="match status" value="4"/>
</dbReference>
<feature type="compositionally biased region" description="Basic and acidic residues" evidence="2">
    <location>
        <begin position="141"/>
        <end position="167"/>
    </location>
</feature>
<keyword evidence="1" id="KW-0862">Zinc</keyword>
<sequence>MEKDQEFRFVCKWCDKKYPCGKSLGGHMRSHVIAAANSAESDEKLSTLIAETSLIKCEAPSVAAVAAAAAGGGMNGELGGPSGGYGLRENPKKTWRAVGATFPIQQQERICKQCGKGFQSLKALCGHMACHSEKERVLKDDHSWTSEDPKLVMDGHSDTEEAEDLRRQTRSKSKRYKRIVVKSSHFNLVNNNSNNDGSSPVSEIYEQEQEEVAMCLMMLSRDSGNWGGVNSVVESSDNNSVILETKSSSIDMKLARKSGLSLSQEALEMKKLGGARKFKLTALDAESVQLENSHSGYFRNGVKKVDSDISVDELFRYGEYRKPLKGHEAGVEISNAELGMGFNRGKYYETGVSKSFGKEKGFSELGSSSKSVKYNLKRFRDGPESPELRKESLRRLIYDDSSDGELSKNVHKRSKYECLNCNKTFNSHQALGGHRPCHKKPSAKFGSRYASGENNFEDDDIPPYSTPTRKFESVGNKKQYASNAPKKTRTKKSKGHECPICFRMFKSGQALGGHKRSHFINGAEDFSHHTPIFKQDAAEIHDMIDLNLPAPEEDEADENEQFIY</sequence>
<dbReference type="SMART" id="SM00355">
    <property type="entry name" value="ZnF_C2H2"/>
    <property type="match status" value="4"/>
</dbReference>
<dbReference type="Pfam" id="PF13912">
    <property type="entry name" value="zf-C2H2_6"/>
    <property type="match status" value="4"/>
</dbReference>
<feature type="region of interest" description="Disordered" evidence="2">
    <location>
        <begin position="141"/>
        <end position="174"/>
    </location>
</feature>
<dbReference type="Proteomes" id="UP001237642">
    <property type="component" value="Unassembled WGS sequence"/>
</dbReference>
<dbReference type="InterPro" id="IPR036236">
    <property type="entry name" value="Znf_C2H2_sf"/>
</dbReference>
<evidence type="ECO:0000256" key="2">
    <source>
        <dbReference type="SAM" id="MobiDB-lite"/>
    </source>
</evidence>
<reference evidence="4" key="1">
    <citation type="submission" date="2023-02" db="EMBL/GenBank/DDBJ databases">
        <title>Genome of toxic invasive species Heracleum sosnowskyi carries increased number of genes despite the absence of recent whole-genome duplications.</title>
        <authorList>
            <person name="Schelkunov M."/>
            <person name="Shtratnikova V."/>
            <person name="Makarenko M."/>
            <person name="Klepikova A."/>
            <person name="Omelchenko D."/>
            <person name="Novikova G."/>
            <person name="Obukhova E."/>
            <person name="Bogdanov V."/>
            <person name="Penin A."/>
            <person name="Logacheva M."/>
        </authorList>
    </citation>
    <scope>NUCLEOTIDE SEQUENCE</scope>
    <source>
        <strain evidence="4">Hsosn_3</strain>
        <tissue evidence="4">Leaf</tissue>
    </source>
</reference>
<reference evidence="4" key="2">
    <citation type="submission" date="2023-05" db="EMBL/GenBank/DDBJ databases">
        <authorList>
            <person name="Schelkunov M.I."/>
        </authorList>
    </citation>
    <scope>NUCLEOTIDE SEQUENCE</scope>
    <source>
        <strain evidence="4">Hsosn_3</strain>
        <tissue evidence="4">Leaf</tissue>
    </source>
</reference>
<dbReference type="PANTHER" id="PTHR46869">
    <property type="entry name" value="C2H2-LIKE ZINC FINGER PROTEIN"/>
    <property type="match status" value="1"/>
</dbReference>
<feature type="domain" description="C2H2-type" evidence="3">
    <location>
        <begin position="416"/>
        <end position="443"/>
    </location>
</feature>
<organism evidence="4 5">
    <name type="scientific">Heracleum sosnowskyi</name>
    <dbReference type="NCBI Taxonomy" id="360622"/>
    <lineage>
        <taxon>Eukaryota</taxon>
        <taxon>Viridiplantae</taxon>
        <taxon>Streptophyta</taxon>
        <taxon>Embryophyta</taxon>
        <taxon>Tracheophyta</taxon>
        <taxon>Spermatophyta</taxon>
        <taxon>Magnoliopsida</taxon>
        <taxon>eudicotyledons</taxon>
        <taxon>Gunneridae</taxon>
        <taxon>Pentapetalae</taxon>
        <taxon>asterids</taxon>
        <taxon>campanulids</taxon>
        <taxon>Apiales</taxon>
        <taxon>Apiaceae</taxon>
        <taxon>Apioideae</taxon>
        <taxon>apioid superclade</taxon>
        <taxon>Tordylieae</taxon>
        <taxon>Tordyliinae</taxon>
        <taxon>Heracleum</taxon>
    </lineage>
</organism>
<comment type="caution">
    <text evidence="4">The sequence shown here is derived from an EMBL/GenBank/DDBJ whole genome shotgun (WGS) entry which is preliminary data.</text>
</comment>
<keyword evidence="5" id="KW-1185">Reference proteome</keyword>
<keyword evidence="1" id="KW-0863">Zinc-finger</keyword>
<dbReference type="EMBL" id="JAUIZM010000010">
    <property type="protein sequence ID" value="KAK1362022.1"/>
    <property type="molecule type" value="Genomic_DNA"/>
</dbReference>
<dbReference type="AlphaFoldDB" id="A0AAD8H9E3"/>
<dbReference type="SUPFAM" id="SSF57667">
    <property type="entry name" value="beta-beta-alpha zinc fingers"/>
    <property type="match status" value="2"/>
</dbReference>
<keyword evidence="1" id="KW-0479">Metal-binding</keyword>
<evidence type="ECO:0000259" key="3">
    <source>
        <dbReference type="PROSITE" id="PS50157"/>
    </source>
</evidence>
<feature type="domain" description="C2H2-type" evidence="3">
    <location>
        <begin position="109"/>
        <end position="136"/>
    </location>
</feature>
<dbReference type="Gene3D" id="3.30.160.60">
    <property type="entry name" value="Classic Zinc Finger"/>
    <property type="match status" value="2"/>
</dbReference>
<dbReference type="InterPro" id="IPR013087">
    <property type="entry name" value="Znf_C2H2_type"/>
</dbReference>
<dbReference type="GO" id="GO:0008270">
    <property type="term" value="F:zinc ion binding"/>
    <property type="evidence" value="ECO:0007669"/>
    <property type="project" value="UniProtKB-KW"/>
</dbReference>